<dbReference type="SMART" id="SM00751">
    <property type="entry name" value="BSD"/>
    <property type="match status" value="1"/>
</dbReference>
<organism evidence="3 4">
    <name type="scientific">Coccomyxa subellipsoidea</name>
    <dbReference type="NCBI Taxonomy" id="248742"/>
    <lineage>
        <taxon>Eukaryota</taxon>
        <taxon>Viridiplantae</taxon>
        <taxon>Chlorophyta</taxon>
        <taxon>core chlorophytes</taxon>
        <taxon>Trebouxiophyceae</taxon>
        <taxon>Trebouxiophyceae incertae sedis</taxon>
        <taxon>Coccomyxaceae</taxon>
        <taxon>Coccomyxa</taxon>
    </lineage>
</organism>
<feature type="domain" description="BSD" evidence="2">
    <location>
        <begin position="128"/>
        <end position="191"/>
    </location>
</feature>
<evidence type="ECO:0000256" key="1">
    <source>
        <dbReference type="SAM" id="MobiDB-lite"/>
    </source>
</evidence>
<dbReference type="PANTHER" id="PTHR31923:SF1">
    <property type="entry name" value="BSD DOMAIN-CONTAINING PROTEIN"/>
    <property type="match status" value="1"/>
</dbReference>
<gene>
    <name evidence="3" type="ORF">WJX75_002823</name>
</gene>
<proteinExistence type="predicted"/>
<feature type="compositionally biased region" description="Acidic residues" evidence="1">
    <location>
        <begin position="396"/>
        <end position="407"/>
    </location>
</feature>
<feature type="region of interest" description="Disordered" evidence="1">
    <location>
        <begin position="311"/>
        <end position="408"/>
    </location>
</feature>
<accession>A0ABR2YXH3</accession>
<dbReference type="PROSITE" id="PS50858">
    <property type="entry name" value="BSD"/>
    <property type="match status" value="1"/>
</dbReference>
<comment type="caution">
    <text evidence="3">The sequence shown here is derived from an EMBL/GenBank/DDBJ whole genome shotgun (WGS) entry which is preliminary data.</text>
</comment>
<evidence type="ECO:0000259" key="2">
    <source>
        <dbReference type="PROSITE" id="PS50858"/>
    </source>
</evidence>
<dbReference type="InterPro" id="IPR005607">
    <property type="entry name" value="BSD_dom"/>
</dbReference>
<dbReference type="Gene3D" id="1.10.3970.10">
    <property type="entry name" value="BSD domain"/>
    <property type="match status" value="1"/>
</dbReference>
<evidence type="ECO:0000313" key="3">
    <source>
        <dbReference type="EMBL" id="KAK9916455.1"/>
    </source>
</evidence>
<dbReference type="PANTHER" id="PTHR31923">
    <property type="entry name" value="BSD DOMAIN-CONTAINING PROTEIN"/>
    <property type="match status" value="1"/>
</dbReference>
<name>A0ABR2YXH3_9CHLO</name>
<dbReference type="Pfam" id="PF03909">
    <property type="entry name" value="BSD"/>
    <property type="match status" value="1"/>
</dbReference>
<dbReference type="InterPro" id="IPR035925">
    <property type="entry name" value="BSD_dom_sf"/>
</dbReference>
<dbReference type="SUPFAM" id="SSF140383">
    <property type="entry name" value="BSD domain-like"/>
    <property type="match status" value="1"/>
</dbReference>
<dbReference type="EMBL" id="JALJOT010000003">
    <property type="protein sequence ID" value="KAK9916455.1"/>
    <property type="molecule type" value="Genomic_DNA"/>
</dbReference>
<dbReference type="Proteomes" id="UP001491310">
    <property type="component" value="Unassembled WGS sequence"/>
</dbReference>
<evidence type="ECO:0000313" key="4">
    <source>
        <dbReference type="Proteomes" id="UP001491310"/>
    </source>
</evidence>
<reference evidence="3 4" key="1">
    <citation type="journal article" date="2024" name="Nat. Commun.">
        <title>Phylogenomics reveals the evolutionary origins of lichenization in chlorophyte algae.</title>
        <authorList>
            <person name="Puginier C."/>
            <person name="Libourel C."/>
            <person name="Otte J."/>
            <person name="Skaloud P."/>
            <person name="Haon M."/>
            <person name="Grisel S."/>
            <person name="Petersen M."/>
            <person name="Berrin J.G."/>
            <person name="Delaux P.M."/>
            <person name="Dal Grande F."/>
            <person name="Keller J."/>
        </authorList>
    </citation>
    <scope>NUCLEOTIDE SEQUENCE [LARGE SCALE GENOMIC DNA]</scope>
    <source>
        <strain evidence="3 4">SAG 216-7</strain>
    </source>
</reference>
<protein>
    <recommendedName>
        <fullName evidence="2">BSD domain-containing protein</fullName>
    </recommendedName>
</protein>
<feature type="compositionally biased region" description="Acidic residues" evidence="1">
    <location>
        <begin position="350"/>
        <end position="364"/>
    </location>
</feature>
<keyword evidence="4" id="KW-1185">Reference proteome</keyword>
<sequence>MDFFLRNLEQAQTQAKAAALNAQKSAQSLAQQVQEHGKVLAEQVTENTKLLAEQASTLSNAAAESATQRLRSIEGFQPKIGSLGKQAEGKGPSPADLTEFGITDEFLDFVRSLTYSTFRDFPADALPSPKKVEEDSSKDQVKYLTPWQEHHAMLVVQVAKEINELRYVLCPKRMTDAQFWQIYFQLAKKYLPDEAFDASFVPSKSITQGMTFADVQVRLAQLSTSAKQWSSQTQASLRSVAAGHFGTPGEAPSSALHEIAAARGAGAAAGAAAAAASSSREPDAAVKPEAELDADQELEAYLRDVMQHDDAKEGDAGKEPSGAKQRGGTDGVSDSAAGQPASFVDAPESNADDEEDDDDDDDDFEKYLNELSGSDDAELVEGNAGKDEEAGPQKEEEYESGEDLDLDDYMRVLADEDK</sequence>
<feature type="compositionally biased region" description="Basic and acidic residues" evidence="1">
    <location>
        <begin position="384"/>
        <end position="395"/>
    </location>
</feature>